<feature type="compositionally biased region" description="Pro residues" evidence="1">
    <location>
        <begin position="211"/>
        <end position="223"/>
    </location>
</feature>
<dbReference type="EnsemblProtists" id="EOD17962">
    <property type="protein sequence ID" value="EOD17962"/>
    <property type="gene ID" value="EMIHUDRAFT_195958"/>
</dbReference>
<organism evidence="3 4">
    <name type="scientific">Emiliania huxleyi (strain CCMP1516)</name>
    <dbReference type="NCBI Taxonomy" id="280463"/>
    <lineage>
        <taxon>Eukaryota</taxon>
        <taxon>Haptista</taxon>
        <taxon>Haptophyta</taxon>
        <taxon>Prymnesiophyceae</taxon>
        <taxon>Isochrysidales</taxon>
        <taxon>Noelaerhabdaceae</taxon>
        <taxon>Emiliania</taxon>
    </lineage>
</organism>
<dbReference type="AlphaFoldDB" id="A0A0D3J377"/>
<feature type="transmembrane region" description="Helical" evidence="2">
    <location>
        <begin position="284"/>
        <end position="306"/>
    </location>
</feature>
<feature type="region of interest" description="Disordered" evidence="1">
    <location>
        <begin position="164"/>
        <end position="223"/>
    </location>
</feature>
<evidence type="ECO:0000256" key="2">
    <source>
        <dbReference type="SAM" id="Phobius"/>
    </source>
</evidence>
<reference evidence="4" key="1">
    <citation type="journal article" date="2013" name="Nature">
        <title>Pan genome of the phytoplankton Emiliania underpins its global distribution.</title>
        <authorList>
            <person name="Read B.A."/>
            <person name="Kegel J."/>
            <person name="Klute M.J."/>
            <person name="Kuo A."/>
            <person name="Lefebvre S.C."/>
            <person name="Maumus F."/>
            <person name="Mayer C."/>
            <person name="Miller J."/>
            <person name="Monier A."/>
            <person name="Salamov A."/>
            <person name="Young J."/>
            <person name="Aguilar M."/>
            <person name="Claverie J.M."/>
            <person name="Frickenhaus S."/>
            <person name="Gonzalez K."/>
            <person name="Herman E.K."/>
            <person name="Lin Y.C."/>
            <person name="Napier J."/>
            <person name="Ogata H."/>
            <person name="Sarno A.F."/>
            <person name="Shmutz J."/>
            <person name="Schroeder D."/>
            <person name="de Vargas C."/>
            <person name="Verret F."/>
            <person name="von Dassow P."/>
            <person name="Valentin K."/>
            <person name="Van de Peer Y."/>
            <person name="Wheeler G."/>
            <person name="Dacks J.B."/>
            <person name="Delwiche C.F."/>
            <person name="Dyhrman S.T."/>
            <person name="Glockner G."/>
            <person name="John U."/>
            <person name="Richards T."/>
            <person name="Worden A.Z."/>
            <person name="Zhang X."/>
            <person name="Grigoriev I.V."/>
            <person name="Allen A.E."/>
            <person name="Bidle K."/>
            <person name="Borodovsky M."/>
            <person name="Bowler C."/>
            <person name="Brownlee C."/>
            <person name="Cock J.M."/>
            <person name="Elias M."/>
            <person name="Gladyshev V.N."/>
            <person name="Groth M."/>
            <person name="Guda C."/>
            <person name="Hadaegh A."/>
            <person name="Iglesias-Rodriguez M.D."/>
            <person name="Jenkins J."/>
            <person name="Jones B.M."/>
            <person name="Lawson T."/>
            <person name="Leese F."/>
            <person name="Lindquist E."/>
            <person name="Lobanov A."/>
            <person name="Lomsadze A."/>
            <person name="Malik S.B."/>
            <person name="Marsh M.E."/>
            <person name="Mackinder L."/>
            <person name="Mock T."/>
            <person name="Mueller-Roeber B."/>
            <person name="Pagarete A."/>
            <person name="Parker M."/>
            <person name="Probert I."/>
            <person name="Quesneville H."/>
            <person name="Raines C."/>
            <person name="Rensing S.A."/>
            <person name="Riano-Pachon D.M."/>
            <person name="Richier S."/>
            <person name="Rokitta S."/>
            <person name="Shiraiwa Y."/>
            <person name="Soanes D.M."/>
            <person name="van der Giezen M."/>
            <person name="Wahlund T.M."/>
            <person name="Williams B."/>
            <person name="Wilson W."/>
            <person name="Wolfe G."/>
            <person name="Wurch L.L."/>
        </authorList>
    </citation>
    <scope>NUCLEOTIDE SEQUENCE</scope>
</reference>
<feature type="compositionally biased region" description="Pro residues" evidence="1">
    <location>
        <begin position="164"/>
        <end position="179"/>
    </location>
</feature>
<keyword evidence="4" id="KW-1185">Reference proteome</keyword>
<feature type="transmembrane region" description="Helical" evidence="2">
    <location>
        <begin position="351"/>
        <end position="368"/>
    </location>
</feature>
<dbReference type="HOGENOM" id="CLU_587170_0_0_1"/>
<evidence type="ECO:0000256" key="1">
    <source>
        <dbReference type="SAM" id="MobiDB-lite"/>
    </source>
</evidence>
<feature type="transmembrane region" description="Helical" evidence="2">
    <location>
        <begin position="380"/>
        <end position="399"/>
    </location>
</feature>
<dbReference type="KEGG" id="ehx:EMIHUDRAFT_195958"/>
<proteinExistence type="predicted"/>
<accession>A0A0D3J377</accession>
<keyword evidence="2" id="KW-0812">Transmembrane</keyword>
<evidence type="ECO:0000313" key="4">
    <source>
        <dbReference type="Proteomes" id="UP000013827"/>
    </source>
</evidence>
<keyword evidence="2" id="KW-1133">Transmembrane helix</keyword>
<dbReference type="GeneID" id="19045963"/>
<dbReference type="Proteomes" id="UP000013827">
    <property type="component" value="Unassembled WGS sequence"/>
</dbReference>
<keyword evidence="2" id="KW-0472">Membrane</keyword>
<protein>
    <submittedName>
        <fullName evidence="3">Uncharacterized protein</fullName>
    </submittedName>
</protein>
<feature type="transmembrane region" description="Helical" evidence="2">
    <location>
        <begin position="318"/>
        <end position="339"/>
    </location>
</feature>
<name>A0A0D3J377_EMIH1</name>
<dbReference type="RefSeq" id="XP_005770391.1">
    <property type="nucleotide sequence ID" value="XM_005770334.1"/>
</dbReference>
<evidence type="ECO:0000313" key="3">
    <source>
        <dbReference type="EnsemblProtists" id="EOD17962"/>
    </source>
</evidence>
<sequence length="447" mass="46802">MDGSTRECLEKVEFGGKGLRKKICRSRKCMNMSVQPANSAPPLLDLERGGPSEPFPAQPLLAGLPAGYPLTQCVLPPLAAEDALLAHKVAILRELTSARGELLGSAHPWAARAIGVPARPLAPPRLPSDCAAEGGDGAVAGGHAALSWPMKVVIDEMRRALAPTPAPLAPAPAPPPPEGATPHCGSPFDDLLLSGSATPPLLQKRPTPGASVPPPSMPPSPPAMRIPLRLDVAQYKPVQLSLALAVMFAARLAELDTTNPSGLLAAAGFGLLALANLAHASPRFLARAMTLVLVCAPTLRLVRVLVRSPEAMARDLDKLAGIGRCVITMATATGAAFGALPPSALPPTRKLLAVGYCACASACVNVILRVRTGDERAPNFHLLHIVLPFFASFLAAHAASRSSFGQNVARQNVARRGYSTRLACDESRQMWSSRTCSDRDLAVLTAF</sequence>
<dbReference type="PaxDb" id="2903-EOD17962"/>
<reference evidence="3" key="2">
    <citation type="submission" date="2024-10" db="UniProtKB">
        <authorList>
            <consortium name="EnsemblProtists"/>
        </authorList>
    </citation>
    <scope>IDENTIFICATION</scope>
</reference>